<feature type="domain" description="DUF3991" evidence="1">
    <location>
        <begin position="146"/>
        <end position="213"/>
    </location>
</feature>
<dbReference type="OrthoDB" id="5757175at2"/>
<dbReference type="InterPro" id="IPR025054">
    <property type="entry name" value="DUF3991"/>
</dbReference>
<proteinExistence type="predicted"/>
<reference evidence="2 3" key="1">
    <citation type="submission" date="2019-03" db="EMBL/GenBank/DDBJ databases">
        <title>Deep-cultivation of Planctomycetes and their phenomic and genomic characterization uncovers novel biology.</title>
        <authorList>
            <person name="Wiegand S."/>
            <person name="Jogler M."/>
            <person name="Boedeker C."/>
            <person name="Pinto D."/>
            <person name="Vollmers J."/>
            <person name="Rivas-Marin E."/>
            <person name="Kohn T."/>
            <person name="Peeters S.H."/>
            <person name="Heuer A."/>
            <person name="Rast P."/>
            <person name="Oberbeckmann S."/>
            <person name="Bunk B."/>
            <person name="Jeske O."/>
            <person name="Meyerdierks A."/>
            <person name="Storesund J.E."/>
            <person name="Kallscheuer N."/>
            <person name="Luecker S."/>
            <person name="Lage O.M."/>
            <person name="Pohl T."/>
            <person name="Merkel B.J."/>
            <person name="Hornburger P."/>
            <person name="Mueller R.-W."/>
            <person name="Bruemmer F."/>
            <person name="Labrenz M."/>
            <person name="Spormann A.M."/>
            <person name="Op den Camp H."/>
            <person name="Overmann J."/>
            <person name="Amann R."/>
            <person name="Jetten M.S.M."/>
            <person name="Mascher T."/>
            <person name="Medema M.H."/>
            <person name="Devos D.P."/>
            <person name="Kaster A.-K."/>
            <person name="Ovreas L."/>
            <person name="Rohde M."/>
            <person name="Galperin M.Y."/>
            <person name="Jogler C."/>
        </authorList>
    </citation>
    <scope>NUCLEOTIDE SEQUENCE [LARGE SCALE GENOMIC DNA]</scope>
    <source>
        <strain evidence="2 3">Enr13</strain>
    </source>
</reference>
<accession>A0A518HN03</accession>
<dbReference type="Proteomes" id="UP000319004">
    <property type="component" value="Chromosome"/>
</dbReference>
<dbReference type="Gene3D" id="3.40.1360.10">
    <property type="match status" value="1"/>
</dbReference>
<dbReference type="Pfam" id="PF13155">
    <property type="entry name" value="Toprim_2"/>
    <property type="match status" value="1"/>
</dbReference>
<evidence type="ECO:0000313" key="2">
    <source>
        <dbReference type="EMBL" id="QDV42226.1"/>
    </source>
</evidence>
<gene>
    <name evidence="2" type="ORF">Enr13x_20710</name>
</gene>
<dbReference type="KEGG" id="snep:Enr13x_20710"/>
<keyword evidence="3" id="KW-1185">Reference proteome</keyword>
<name>A0A518HN03_9BACT</name>
<sequence>MLGISQRVWYRLFMESRHDELNRFKRMDLVQYAVSRGYQIDRKSSSPKSTVVRHTNGDKLIVGKSPDGTFFYFNAKGNDSGTIIDLVQTLDGGSLGDVRKTLRRYSPQQNDSASDWVTTSSSNQTIDRKSVQAKWESAQPITNRNPYLSDCRLIPTQTYLDPIFAGRFRIDHRGNVLAAHYDTDGLCGFEIKNGTRDRTTFTGFCPGGIKGLFASRPRPGDRLMIIAETFIDMLSVAALIGTRDARFFSTAGRPSPKQLDLIANASNRMPAGSEIQLRFDNDAGGREIAQIIEAKLADLALAIRRVVPPTPGMDWNDCVRSNDSLRFQPE</sequence>
<evidence type="ECO:0000259" key="1">
    <source>
        <dbReference type="Pfam" id="PF13154"/>
    </source>
</evidence>
<dbReference type="EMBL" id="CP037423">
    <property type="protein sequence ID" value="QDV42226.1"/>
    <property type="molecule type" value="Genomic_DNA"/>
</dbReference>
<protein>
    <recommendedName>
        <fullName evidence="1">DUF3991 domain-containing protein</fullName>
    </recommendedName>
</protein>
<dbReference type="AlphaFoldDB" id="A0A518HN03"/>
<dbReference type="Pfam" id="PF13154">
    <property type="entry name" value="DUF3991"/>
    <property type="match status" value="1"/>
</dbReference>
<organism evidence="2 3">
    <name type="scientific">Stieleria neptunia</name>
    <dbReference type="NCBI Taxonomy" id="2527979"/>
    <lineage>
        <taxon>Bacteria</taxon>
        <taxon>Pseudomonadati</taxon>
        <taxon>Planctomycetota</taxon>
        <taxon>Planctomycetia</taxon>
        <taxon>Pirellulales</taxon>
        <taxon>Pirellulaceae</taxon>
        <taxon>Stieleria</taxon>
    </lineage>
</organism>
<evidence type="ECO:0000313" key="3">
    <source>
        <dbReference type="Proteomes" id="UP000319004"/>
    </source>
</evidence>